<dbReference type="CDD" id="cd06171">
    <property type="entry name" value="Sigma70_r4"/>
    <property type="match status" value="1"/>
</dbReference>
<evidence type="ECO:0000256" key="4">
    <source>
        <dbReference type="ARBA" id="ARBA00023163"/>
    </source>
</evidence>
<dbReference type="PANTHER" id="PTHR43133:SF25">
    <property type="entry name" value="RNA POLYMERASE SIGMA FACTOR RFAY-RELATED"/>
    <property type="match status" value="1"/>
</dbReference>
<dbReference type="SUPFAM" id="SSF88659">
    <property type="entry name" value="Sigma3 and sigma4 domains of RNA polymerase sigma factors"/>
    <property type="match status" value="1"/>
</dbReference>
<dbReference type="Gene3D" id="1.10.1740.10">
    <property type="match status" value="1"/>
</dbReference>
<evidence type="ECO:0000313" key="8">
    <source>
        <dbReference type="Proteomes" id="UP000660611"/>
    </source>
</evidence>
<dbReference type="Pfam" id="PF04542">
    <property type="entry name" value="Sigma70_r2"/>
    <property type="match status" value="1"/>
</dbReference>
<reference evidence="7" key="1">
    <citation type="submission" date="2021-01" db="EMBL/GenBank/DDBJ databases">
        <title>Whole genome shotgun sequence of Dactylosporangium siamense NBRC 106093.</title>
        <authorList>
            <person name="Komaki H."/>
            <person name="Tamura T."/>
        </authorList>
    </citation>
    <scope>NUCLEOTIDE SEQUENCE</scope>
    <source>
        <strain evidence="7">NBRC 106093</strain>
    </source>
</reference>
<feature type="domain" description="RNA polymerase sigma-70 region 2" evidence="5">
    <location>
        <begin position="35"/>
        <end position="99"/>
    </location>
</feature>
<dbReference type="PANTHER" id="PTHR43133">
    <property type="entry name" value="RNA POLYMERASE ECF-TYPE SIGMA FACTO"/>
    <property type="match status" value="1"/>
</dbReference>
<dbReference type="EMBL" id="BONQ01000055">
    <property type="protein sequence ID" value="GIG45689.1"/>
    <property type="molecule type" value="Genomic_DNA"/>
</dbReference>
<evidence type="ECO:0000256" key="3">
    <source>
        <dbReference type="ARBA" id="ARBA00023082"/>
    </source>
</evidence>
<evidence type="ECO:0000256" key="1">
    <source>
        <dbReference type="ARBA" id="ARBA00010641"/>
    </source>
</evidence>
<name>A0A919PKL7_9ACTN</name>
<protein>
    <submittedName>
        <fullName evidence="7">DNA-directed RNA polymerase sigma-70 factor</fullName>
    </submittedName>
</protein>
<dbReference type="GO" id="GO:0003677">
    <property type="term" value="F:DNA binding"/>
    <property type="evidence" value="ECO:0007669"/>
    <property type="project" value="InterPro"/>
</dbReference>
<keyword evidence="2" id="KW-0805">Transcription regulation</keyword>
<organism evidence="7 8">
    <name type="scientific">Dactylosporangium siamense</name>
    <dbReference type="NCBI Taxonomy" id="685454"/>
    <lineage>
        <taxon>Bacteria</taxon>
        <taxon>Bacillati</taxon>
        <taxon>Actinomycetota</taxon>
        <taxon>Actinomycetes</taxon>
        <taxon>Micromonosporales</taxon>
        <taxon>Micromonosporaceae</taxon>
        <taxon>Dactylosporangium</taxon>
    </lineage>
</organism>
<accession>A0A919PKL7</accession>
<dbReference type="GO" id="GO:0000428">
    <property type="term" value="C:DNA-directed RNA polymerase complex"/>
    <property type="evidence" value="ECO:0007669"/>
    <property type="project" value="UniProtKB-KW"/>
</dbReference>
<dbReference type="RefSeq" id="WP_239135993.1">
    <property type="nucleotide sequence ID" value="NZ_BAAAVW010000011.1"/>
</dbReference>
<feature type="domain" description="RNA polymerase sigma factor 70 region 4 type 2" evidence="6">
    <location>
        <begin position="132"/>
        <end position="184"/>
    </location>
</feature>
<comment type="similarity">
    <text evidence="1">Belongs to the sigma-70 factor family. ECF subfamily.</text>
</comment>
<proteinExistence type="inferred from homology"/>
<keyword evidence="7" id="KW-0240">DNA-directed RNA polymerase</keyword>
<dbReference type="InterPro" id="IPR014284">
    <property type="entry name" value="RNA_pol_sigma-70_dom"/>
</dbReference>
<keyword evidence="4" id="KW-0804">Transcription</keyword>
<dbReference type="SUPFAM" id="SSF88946">
    <property type="entry name" value="Sigma2 domain of RNA polymerase sigma factors"/>
    <property type="match status" value="1"/>
</dbReference>
<dbReference type="InterPro" id="IPR007627">
    <property type="entry name" value="RNA_pol_sigma70_r2"/>
</dbReference>
<dbReference type="GO" id="GO:0006352">
    <property type="term" value="P:DNA-templated transcription initiation"/>
    <property type="evidence" value="ECO:0007669"/>
    <property type="project" value="InterPro"/>
</dbReference>
<dbReference type="GO" id="GO:0016987">
    <property type="term" value="F:sigma factor activity"/>
    <property type="evidence" value="ECO:0007669"/>
    <property type="project" value="UniProtKB-KW"/>
</dbReference>
<dbReference type="NCBIfam" id="TIGR02937">
    <property type="entry name" value="sigma70-ECF"/>
    <property type="match status" value="1"/>
</dbReference>
<comment type="caution">
    <text evidence="7">The sequence shown here is derived from an EMBL/GenBank/DDBJ whole genome shotgun (WGS) entry which is preliminary data.</text>
</comment>
<gene>
    <name evidence="7" type="primary">rpoE_22</name>
    <name evidence="7" type="ORF">Dsi01nite_037300</name>
</gene>
<dbReference type="Proteomes" id="UP000660611">
    <property type="component" value="Unassembled WGS sequence"/>
</dbReference>
<dbReference type="InterPro" id="IPR036388">
    <property type="entry name" value="WH-like_DNA-bd_sf"/>
</dbReference>
<dbReference type="Pfam" id="PF08281">
    <property type="entry name" value="Sigma70_r4_2"/>
    <property type="match status" value="1"/>
</dbReference>
<evidence type="ECO:0000256" key="2">
    <source>
        <dbReference type="ARBA" id="ARBA00023015"/>
    </source>
</evidence>
<dbReference type="InterPro" id="IPR013249">
    <property type="entry name" value="RNA_pol_sigma70_r4_t2"/>
</dbReference>
<evidence type="ECO:0000313" key="7">
    <source>
        <dbReference type="EMBL" id="GIG45689.1"/>
    </source>
</evidence>
<dbReference type="InterPro" id="IPR013324">
    <property type="entry name" value="RNA_pol_sigma_r3/r4-like"/>
</dbReference>
<dbReference type="AlphaFoldDB" id="A0A919PKL7"/>
<evidence type="ECO:0000259" key="5">
    <source>
        <dbReference type="Pfam" id="PF04542"/>
    </source>
</evidence>
<evidence type="ECO:0000259" key="6">
    <source>
        <dbReference type="Pfam" id="PF08281"/>
    </source>
</evidence>
<dbReference type="InterPro" id="IPR013325">
    <property type="entry name" value="RNA_pol_sigma_r2"/>
</dbReference>
<keyword evidence="3" id="KW-0731">Sigma factor</keyword>
<keyword evidence="8" id="KW-1185">Reference proteome</keyword>
<dbReference type="InterPro" id="IPR039425">
    <property type="entry name" value="RNA_pol_sigma-70-like"/>
</dbReference>
<dbReference type="Gene3D" id="1.10.10.10">
    <property type="entry name" value="Winged helix-like DNA-binding domain superfamily/Winged helix DNA-binding domain"/>
    <property type="match status" value="1"/>
</dbReference>
<sequence>MAVPIALERASGPRPADNELIRHSLDDPDAFGGIFDRHAPAIHGYLARRVGHSVADDLNAETFLVAFRRRARYDLAQPDARPWLFGIATNLVHRQRRTELRHYRALARVGVDPIDDQDERVVARAAATAAHRRIAAVLARLSTGERDVLLLLAWQDLGYADIAAALDIPIGTVRSRLNSARKRLRHALIDLSENGSFHE</sequence>